<feature type="compositionally biased region" description="Pro residues" evidence="10">
    <location>
        <begin position="9"/>
        <end position="18"/>
    </location>
</feature>
<dbReference type="GO" id="GO:0000139">
    <property type="term" value="C:Golgi membrane"/>
    <property type="evidence" value="ECO:0007669"/>
    <property type="project" value="UniProtKB-SubCell"/>
</dbReference>
<feature type="region of interest" description="Disordered" evidence="10">
    <location>
        <begin position="318"/>
        <end position="348"/>
    </location>
</feature>
<evidence type="ECO:0000256" key="6">
    <source>
        <dbReference type="ARBA" id="ARBA00022692"/>
    </source>
</evidence>
<keyword evidence="6 11" id="KW-0812">Transmembrane</keyword>
<dbReference type="Proteomes" id="UP000650533">
    <property type="component" value="Chromosome 3"/>
</dbReference>
<evidence type="ECO:0000256" key="9">
    <source>
        <dbReference type="ARBA" id="ARBA00023136"/>
    </source>
</evidence>
<gene>
    <name evidence="13" type="ORF">RhiXN_03489</name>
</gene>
<name>A0A8H8NS91_9AGAM</name>
<feature type="transmembrane region" description="Helical" evidence="11">
    <location>
        <begin position="47"/>
        <end position="66"/>
    </location>
</feature>
<comment type="subcellular location">
    <subcellularLocation>
        <location evidence="2">Golgi apparatus membrane</location>
        <topology evidence="2">Multi-pass membrane protein</topology>
    </subcellularLocation>
</comment>
<reference evidence="13" key="1">
    <citation type="submission" date="2020-05" db="EMBL/GenBank/DDBJ databases">
        <title>Evolutionary and genomic comparisons of hybrid uninucleate and nonhybrid Rhizoctonia fungi.</title>
        <authorList>
            <person name="Li C."/>
            <person name="Chen X."/>
        </authorList>
    </citation>
    <scope>NUCLEOTIDE SEQUENCE</scope>
    <source>
        <strain evidence="13">AG-1 IA</strain>
    </source>
</reference>
<evidence type="ECO:0000313" key="14">
    <source>
        <dbReference type="Proteomes" id="UP000650533"/>
    </source>
</evidence>
<evidence type="ECO:0000256" key="8">
    <source>
        <dbReference type="ARBA" id="ARBA00023034"/>
    </source>
</evidence>
<evidence type="ECO:0000313" key="13">
    <source>
        <dbReference type="EMBL" id="QRW18565.1"/>
    </source>
</evidence>
<dbReference type="GeneID" id="67025769"/>
<dbReference type="KEGG" id="rsx:RhiXN_03489"/>
<evidence type="ECO:0000256" key="11">
    <source>
        <dbReference type="SAM" id="Phobius"/>
    </source>
</evidence>
<evidence type="ECO:0000256" key="7">
    <source>
        <dbReference type="ARBA" id="ARBA00022989"/>
    </source>
</evidence>
<evidence type="ECO:0000259" key="12">
    <source>
        <dbReference type="Pfam" id="PF09335"/>
    </source>
</evidence>
<dbReference type="InterPro" id="IPR051076">
    <property type="entry name" value="Golgi_membrane_TVP38/TMEM64"/>
</dbReference>
<feature type="transmembrane region" description="Helical" evidence="11">
    <location>
        <begin position="117"/>
        <end position="140"/>
    </location>
</feature>
<organism evidence="13 14">
    <name type="scientific">Rhizoctonia solani</name>
    <dbReference type="NCBI Taxonomy" id="456999"/>
    <lineage>
        <taxon>Eukaryota</taxon>
        <taxon>Fungi</taxon>
        <taxon>Dikarya</taxon>
        <taxon>Basidiomycota</taxon>
        <taxon>Agaricomycotina</taxon>
        <taxon>Agaricomycetes</taxon>
        <taxon>Cantharellales</taxon>
        <taxon>Ceratobasidiaceae</taxon>
        <taxon>Rhizoctonia</taxon>
    </lineage>
</organism>
<feature type="transmembrane region" description="Helical" evidence="11">
    <location>
        <begin position="188"/>
        <end position="209"/>
    </location>
</feature>
<feature type="region of interest" description="Disordered" evidence="10">
    <location>
        <begin position="362"/>
        <end position="395"/>
    </location>
</feature>
<comment type="similarity">
    <text evidence="3">Belongs to the TVP38/TMEM64 family.</text>
</comment>
<feature type="domain" description="VTT" evidence="12">
    <location>
        <begin position="106"/>
        <end position="219"/>
    </location>
</feature>
<comment type="function">
    <text evidence="1">Golgi membrane protein involved in vesicular trafficking and spindle migration.</text>
</comment>
<evidence type="ECO:0000256" key="10">
    <source>
        <dbReference type="SAM" id="MobiDB-lite"/>
    </source>
</evidence>
<dbReference type="PANTHER" id="PTHR47549">
    <property type="entry name" value="GOLGI APPARATUS MEMBRANE PROTEIN TVP38-RELATED"/>
    <property type="match status" value="1"/>
</dbReference>
<dbReference type="EMBL" id="CP059660">
    <property type="protein sequence ID" value="QRW18565.1"/>
    <property type="molecule type" value="Genomic_DNA"/>
</dbReference>
<feature type="transmembrane region" description="Helical" evidence="11">
    <location>
        <begin position="236"/>
        <end position="257"/>
    </location>
</feature>
<dbReference type="PANTHER" id="PTHR47549:SF2">
    <property type="entry name" value="GOLGI APPARATUS MEMBRANE PROTEIN TVP38"/>
    <property type="match status" value="1"/>
</dbReference>
<dbReference type="Pfam" id="PF09335">
    <property type="entry name" value="VTT_dom"/>
    <property type="match status" value="1"/>
</dbReference>
<feature type="transmembrane region" description="Helical" evidence="11">
    <location>
        <begin position="86"/>
        <end position="105"/>
    </location>
</feature>
<protein>
    <recommendedName>
        <fullName evidence="4">Golgi apparatus membrane protein TVP38</fullName>
    </recommendedName>
    <alternativeName>
        <fullName evidence="5">Golgi apparatus membrane protein tvp38</fullName>
    </alternativeName>
</protein>
<evidence type="ECO:0000256" key="5">
    <source>
        <dbReference type="ARBA" id="ARBA00020673"/>
    </source>
</evidence>
<proteinExistence type="inferred from homology"/>
<dbReference type="InterPro" id="IPR032816">
    <property type="entry name" value="VTT_dom"/>
</dbReference>
<accession>A0A8H8NS91</accession>
<dbReference type="AlphaFoldDB" id="A0A8H8NS91"/>
<evidence type="ECO:0000256" key="3">
    <source>
        <dbReference type="ARBA" id="ARBA00008640"/>
    </source>
</evidence>
<feature type="transmembrane region" description="Helical" evidence="11">
    <location>
        <begin position="161"/>
        <end position="182"/>
    </location>
</feature>
<evidence type="ECO:0000256" key="1">
    <source>
        <dbReference type="ARBA" id="ARBA00002978"/>
    </source>
</evidence>
<evidence type="ECO:0000256" key="2">
    <source>
        <dbReference type="ARBA" id="ARBA00004653"/>
    </source>
</evidence>
<feature type="region of interest" description="Disordered" evidence="10">
    <location>
        <begin position="1"/>
        <end position="23"/>
    </location>
</feature>
<evidence type="ECO:0000256" key="4">
    <source>
        <dbReference type="ARBA" id="ARBA00013533"/>
    </source>
</evidence>
<keyword evidence="7 11" id="KW-1133">Transmembrane helix</keyword>
<keyword evidence="9 11" id="KW-0472">Membrane</keyword>
<dbReference type="RefSeq" id="XP_043178802.1">
    <property type="nucleotide sequence ID" value="XM_043323306.1"/>
</dbReference>
<sequence length="813" mass="91672">MTAQAHSQHPPPRAPSPSPSEKEDLERGIVNWKKVFRWQTWLKKKYIPWYIGLVIITALTVLMTLYHKEIVHWLRPAADWMHEFSVGWLIPIVVLFIISFPPLFGHEIVAVLCGLVWGLWIGFAIVCAGTLLGEIGNFYAFRYCLRGRAIKMERKNPSYACLARVVRDGGFLVAFVVRLSAIPGHFTTAVFSTCGMGIWIFTLAAFLSLPKQFITVYLGVILEQSADGTQSTQDTIISNAVLIVTFLITVVAAWWIWREMGRVRLEVLRERREERKAKLAEAGVVELELNKLDRQSDESSTAMSHAELHAAPSMVQLVGDRPFNPRSSDDALAAPPGSSRSAQKWDKNGRAILADDTGVYTQYDPYGAPANEPSHPRFPVQSPQKSRHRQESTDGTYYTAREGRTAITGICELVNMKESDSDKLAAQITLSMLQSIIDLTLLPGGLVELGYPDLVGGCIKLMGMAKLSGKCMPFRYEYGYLCFRILVIALDVCLLQRAGRFDGILARIQVESEAEVLLILSKEVSELVQDTYTDEHGIKHFDWMLGLVSGSTFGPPQQVFMDSHGPVDLVSCLHQDRKTFLKVLNATYFPGLSAVFCLLWRYMNSPIHDKRCLEEDLASSFREMFFRYGLVAPGVEQAALVAIYSHDVSWWKPEDSRQKFVIYNQRLASTDTHWLFISNASIIPILLRYLSAKTPSGVEDLLPELFGLTIQRLWDTCVDERFPSDLSVTITCYTFTYLKNIVTHLKDKSYSNQSVVVALVQSLAENDMINLIMKVAFSLPILRDDEELLKSQYKWTIPSERDLSFQLSGKDFS</sequence>
<keyword evidence="8" id="KW-0333">Golgi apparatus</keyword>